<dbReference type="HOGENOM" id="CLU_069065_1_1_3"/>
<evidence type="ECO:0000313" key="3">
    <source>
        <dbReference type="Proteomes" id="UP000017396"/>
    </source>
</evidence>
<dbReference type="Pfam" id="PF14261">
    <property type="entry name" value="DUF4351"/>
    <property type="match status" value="1"/>
</dbReference>
<evidence type="ECO:0000259" key="1">
    <source>
        <dbReference type="Pfam" id="PF14261"/>
    </source>
</evidence>
<name>U5QPG2_GLOK1</name>
<sequence>MTERRPFDTSLQGLASLYSRDFLTWLRGPGVTWQQNLDTVIVAQQRRTDFLIAFQDPQGEQKLLHIEFQRAVVLGNPTEEPPGRMATYALFAFNRYGQVPEQVLVLLIDSPASRSVPDCFTAGGVRVEYQVIRLWEIDPQPLLESGLPGLMPLVPLMAGQNVVPLLDASIGVIEQEIESAQERAEVLSVMALLASLRNRRMIQEYFRSQGMKDLLRETPLFQEMVQEEVQQAVQAAKLQTLLHQLGRRFGPLPEELQRQLEAVTDAEQLERLIDAAIDAVQLEDFRTSLPAATQNVIAPQ</sequence>
<dbReference type="EMBL" id="CP003587">
    <property type="protein sequence ID" value="AGY59494.1"/>
    <property type="molecule type" value="Genomic_DNA"/>
</dbReference>
<accession>U5QPG2</accession>
<keyword evidence="3" id="KW-1185">Reference proteome</keyword>
<dbReference type="InterPro" id="IPR025587">
    <property type="entry name" value="DUF4351"/>
</dbReference>
<dbReference type="eggNOG" id="COG5464">
    <property type="taxonomic scope" value="Bacteria"/>
</dbReference>
<dbReference type="PANTHER" id="PTHR34613:SF1">
    <property type="entry name" value="SLL6017 PROTEIN"/>
    <property type="match status" value="1"/>
</dbReference>
<dbReference type="AlphaFoldDB" id="U5QPG2"/>
<dbReference type="Proteomes" id="UP000017396">
    <property type="component" value="Chromosome"/>
</dbReference>
<dbReference type="STRING" id="1183438.GKIL_3248"/>
<protein>
    <recommendedName>
        <fullName evidence="1">DUF4351 domain-containing protein</fullName>
    </recommendedName>
</protein>
<feature type="domain" description="DUF4351" evidence="1">
    <location>
        <begin position="230"/>
        <end position="287"/>
    </location>
</feature>
<dbReference type="OrthoDB" id="510169at2"/>
<dbReference type="PANTHER" id="PTHR34613">
    <property type="entry name" value="SLL0800 PROTEIN"/>
    <property type="match status" value="1"/>
</dbReference>
<dbReference type="RefSeq" id="WP_023174774.1">
    <property type="nucleotide sequence ID" value="NC_022600.1"/>
</dbReference>
<proteinExistence type="predicted"/>
<reference evidence="2 3" key="1">
    <citation type="journal article" date="2013" name="PLoS ONE">
        <title>Cultivation and Complete Genome Sequencing of Gloeobacter kilaueensis sp. nov., from a Lava Cave in Kilauea Caldera, Hawai'i.</title>
        <authorList>
            <person name="Saw J.H."/>
            <person name="Schatz M."/>
            <person name="Brown M.V."/>
            <person name="Kunkel D.D."/>
            <person name="Foster J.S."/>
            <person name="Shick H."/>
            <person name="Christensen S."/>
            <person name="Hou S."/>
            <person name="Wan X."/>
            <person name="Donachie S.P."/>
        </authorList>
    </citation>
    <scope>NUCLEOTIDE SEQUENCE [LARGE SCALE GENOMIC DNA]</scope>
    <source>
        <strain evidence="3">JS</strain>
    </source>
</reference>
<organism evidence="2 3">
    <name type="scientific">Gloeobacter kilaueensis (strain ATCC BAA-2537 / CCAP 1431/1 / ULC 316 / JS1)</name>
    <dbReference type="NCBI Taxonomy" id="1183438"/>
    <lineage>
        <taxon>Bacteria</taxon>
        <taxon>Bacillati</taxon>
        <taxon>Cyanobacteriota</taxon>
        <taxon>Cyanophyceae</taxon>
        <taxon>Gloeobacterales</taxon>
        <taxon>Gloeobacteraceae</taxon>
        <taxon>Gloeobacter</taxon>
    </lineage>
</organism>
<gene>
    <name evidence="2" type="ORF">GKIL_3248</name>
</gene>
<evidence type="ECO:0000313" key="2">
    <source>
        <dbReference type="EMBL" id="AGY59494.1"/>
    </source>
</evidence>
<dbReference type="KEGG" id="glj:GKIL_3248"/>